<name>A0A2X0V935_9GAMM</name>
<dbReference type="AlphaFoldDB" id="A0A2X0V935"/>
<dbReference type="OrthoDB" id="7062456at2"/>
<dbReference type="Proteomes" id="UP000250086">
    <property type="component" value="Unassembled WGS sequence"/>
</dbReference>
<keyword evidence="1" id="KW-0812">Transmembrane</keyword>
<dbReference type="EMBL" id="UAPV01000001">
    <property type="protein sequence ID" value="SPT70273.1"/>
    <property type="molecule type" value="Genomic_DNA"/>
</dbReference>
<evidence type="ECO:0000313" key="3">
    <source>
        <dbReference type="Proteomes" id="UP000250086"/>
    </source>
</evidence>
<dbReference type="InterPro" id="IPR010398">
    <property type="entry name" value="DUF997"/>
</dbReference>
<feature type="transmembrane region" description="Helical" evidence="1">
    <location>
        <begin position="52"/>
        <end position="78"/>
    </location>
</feature>
<keyword evidence="1" id="KW-1133">Transmembrane helix</keyword>
<keyword evidence="3" id="KW-1185">Reference proteome</keyword>
<keyword evidence="1" id="KW-0472">Membrane</keyword>
<dbReference type="PANTHER" id="PTHR39174:SF1">
    <property type="entry name" value="INNER MEMBRANE PROTEIN"/>
    <property type="match status" value="1"/>
</dbReference>
<accession>A0A2X0V935</accession>
<evidence type="ECO:0000313" key="2">
    <source>
        <dbReference type="EMBL" id="SPT70273.1"/>
    </source>
</evidence>
<dbReference type="PANTHER" id="PTHR39174">
    <property type="entry name" value="INNER MEMBRANE PROTEIN-RELATED"/>
    <property type="match status" value="1"/>
</dbReference>
<proteinExistence type="predicted"/>
<evidence type="ECO:0000256" key="1">
    <source>
        <dbReference type="SAM" id="Phobius"/>
    </source>
</evidence>
<organism evidence="2 3">
    <name type="scientific">Anaerobiospirillum thomasii</name>
    <dbReference type="NCBI Taxonomy" id="179995"/>
    <lineage>
        <taxon>Bacteria</taxon>
        <taxon>Pseudomonadati</taxon>
        <taxon>Pseudomonadota</taxon>
        <taxon>Gammaproteobacteria</taxon>
        <taxon>Aeromonadales</taxon>
        <taxon>Succinivibrionaceae</taxon>
        <taxon>Anaerobiospirillum</taxon>
    </lineage>
</organism>
<reference evidence="2 3" key="1">
    <citation type="submission" date="2018-06" db="EMBL/GenBank/DDBJ databases">
        <authorList>
            <consortium name="Pathogen Informatics"/>
            <person name="Doyle S."/>
        </authorList>
    </citation>
    <scope>NUCLEOTIDE SEQUENCE [LARGE SCALE GENOMIC DNA]</scope>
    <source>
        <strain evidence="2 3">NCTC13093</strain>
    </source>
</reference>
<dbReference type="Pfam" id="PF06196">
    <property type="entry name" value="DUF997"/>
    <property type="match status" value="1"/>
</dbReference>
<protein>
    <submittedName>
        <fullName evidence="2">Predicted membrane protein</fullName>
    </submittedName>
</protein>
<sequence>MKKTHLSYAQKFEQVDKEAIYTLCAAVFVTAVFWLCIFIFKDDTQSFMFNMPLWFVLSCIGGYLLSVVTVIVLVKFFFKNFALDTDDE</sequence>
<dbReference type="RefSeq" id="WP_113744368.1">
    <property type="nucleotide sequence ID" value="NZ_UAPU01000005.1"/>
</dbReference>
<gene>
    <name evidence="2" type="ORF">NCTC13093_01682</name>
</gene>
<feature type="transmembrane region" description="Helical" evidence="1">
    <location>
        <begin position="20"/>
        <end position="40"/>
    </location>
</feature>